<dbReference type="STRING" id="109376.A0A0D3B0P7"/>
<feature type="domain" description="Protein kinase" evidence="19">
    <location>
        <begin position="911"/>
        <end position="1165"/>
    </location>
</feature>
<dbReference type="GO" id="GO:0004721">
    <property type="term" value="F:phosphoprotein phosphatase activity"/>
    <property type="evidence" value="ECO:0007669"/>
    <property type="project" value="UniProtKB-KW"/>
</dbReference>
<evidence type="ECO:0000256" key="3">
    <source>
        <dbReference type="ARBA" id="ARBA00012513"/>
    </source>
</evidence>
<keyword evidence="11 18" id="KW-0472">Membrane</keyword>
<dbReference type="InterPro" id="IPR001245">
    <property type="entry name" value="Ser-Thr/Tyr_kinase_cat_dom"/>
</dbReference>
<dbReference type="Proteomes" id="UP000032141">
    <property type="component" value="Chromosome C3"/>
</dbReference>
<feature type="compositionally biased region" description="Pro residues" evidence="17">
    <location>
        <begin position="1207"/>
        <end position="1224"/>
    </location>
</feature>
<dbReference type="FunFam" id="3.40.50.1000:FF:000015">
    <property type="entry name" value="CTD small phosphatase-like protein 2"/>
    <property type="match status" value="1"/>
</dbReference>
<reference evidence="21 22" key="1">
    <citation type="journal article" date="2014" name="Genome Biol.">
        <title>Transcriptome and methylome profiling reveals relics of genome dominance in the mesopolyploid Brassica oleracea.</title>
        <authorList>
            <person name="Parkin I.A."/>
            <person name="Koh C."/>
            <person name="Tang H."/>
            <person name="Robinson S.J."/>
            <person name="Kagale S."/>
            <person name="Clarke W.E."/>
            <person name="Town C.D."/>
            <person name="Nixon J."/>
            <person name="Krishnakumar V."/>
            <person name="Bidwell S.L."/>
            <person name="Denoeud F."/>
            <person name="Belcram H."/>
            <person name="Links M.G."/>
            <person name="Just J."/>
            <person name="Clarke C."/>
            <person name="Bender T."/>
            <person name="Huebert T."/>
            <person name="Mason A.S."/>
            <person name="Pires J.C."/>
            <person name="Barker G."/>
            <person name="Moore J."/>
            <person name="Walley P.G."/>
            <person name="Manoli S."/>
            <person name="Batley J."/>
            <person name="Edwards D."/>
            <person name="Nelson M.N."/>
            <person name="Wang X."/>
            <person name="Paterson A.H."/>
            <person name="King G."/>
            <person name="Bancroft I."/>
            <person name="Chalhoub B."/>
            <person name="Sharpe A.G."/>
        </authorList>
    </citation>
    <scope>NUCLEOTIDE SEQUENCE</scope>
    <source>
        <strain evidence="21 22">cv. TO1000</strain>
    </source>
</reference>
<dbReference type="SUPFAM" id="SSF56784">
    <property type="entry name" value="HAD-like"/>
    <property type="match status" value="1"/>
</dbReference>
<dbReference type="InterPro" id="IPR000719">
    <property type="entry name" value="Prot_kinase_dom"/>
</dbReference>
<dbReference type="InterPro" id="IPR036412">
    <property type="entry name" value="HAD-like_sf"/>
</dbReference>
<feature type="region of interest" description="Disordered" evidence="17">
    <location>
        <begin position="1199"/>
        <end position="1225"/>
    </location>
</feature>
<dbReference type="GO" id="GO:0005524">
    <property type="term" value="F:ATP binding"/>
    <property type="evidence" value="ECO:0007669"/>
    <property type="project" value="UniProtKB-UniRule"/>
</dbReference>
<evidence type="ECO:0000256" key="2">
    <source>
        <dbReference type="ARBA" id="ARBA00010507"/>
    </source>
</evidence>
<organism evidence="21 22">
    <name type="scientific">Brassica oleracea var. oleracea</name>
    <dbReference type="NCBI Taxonomy" id="109376"/>
    <lineage>
        <taxon>Eukaryota</taxon>
        <taxon>Viridiplantae</taxon>
        <taxon>Streptophyta</taxon>
        <taxon>Embryophyta</taxon>
        <taxon>Tracheophyta</taxon>
        <taxon>Spermatophyta</taxon>
        <taxon>Magnoliopsida</taxon>
        <taxon>eudicotyledons</taxon>
        <taxon>Gunneridae</taxon>
        <taxon>Pentapetalae</taxon>
        <taxon>rosids</taxon>
        <taxon>malvids</taxon>
        <taxon>Brassicales</taxon>
        <taxon>Brassicaceae</taxon>
        <taxon>Brassiceae</taxon>
        <taxon>Brassica</taxon>
    </lineage>
</organism>
<name>A0A0D3B0P7_BRAOL</name>
<evidence type="ECO:0000256" key="14">
    <source>
        <dbReference type="ARBA" id="ARBA00047899"/>
    </source>
</evidence>
<evidence type="ECO:0000256" key="8">
    <source>
        <dbReference type="ARBA" id="ARBA00022801"/>
    </source>
</evidence>
<evidence type="ECO:0000256" key="13">
    <source>
        <dbReference type="ARBA" id="ARBA00038355"/>
    </source>
</evidence>
<dbReference type="PANTHER" id="PTHR44329:SF302">
    <property type="entry name" value="SERINE_THREONINE-PROTEIN KINASE SIS8-RELATED"/>
    <property type="match status" value="1"/>
</dbReference>
<keyword evidence="9 16" id="KW-0067">ATP-binding</keyword>
<dbReference type="PROSITE" id="PS50011">
    <property type="entry name" value="PROTEIN_KINASE_DOM"/>
    <property type="match status" value="1"/>
</dbReference>
<evidence type="ECO:0000256" key="18">
    <source>
        <dbReference type="SAM" id="Phobius"/>
    </source>
</evidence>
<proteinExistence type="inferred from homology"/>
<evidence type="ECO:0000256" key="12">
    <source>
        <dbReference type="ARBA" id="ARBA00037324"/>
    </source>
</evidence>
<evidence type="ECO:0000313" key="22">
    <source>
        <dbReference type="Proteomes" id="UP000032141"/>
    </source>
</evidence>
<keyword evidence="18" id="KW-1133">Transmembrane helix</keyword>
<dbReference type="GO" id="GO:0005634">
    <property type="term" value="C:nucleus"/>
    <property type="evidence" value="ECO:0007669"/>
    <property type="project" value="UniProtKB-ARBA"/>
</dbReference>
<keyword evidence="6 16" id="KW-0547">Nucleotide-binding</keyword>
<keyword evidence="18" id="KW-0812">Transmembrane</keyword>
<dbReference type="GO" id="GO:0016020">
    <property type="term" value="C:membrane"/>
    <property type="evidence" value="ECO:0007669"/>
    <property type="project" value="UniProtKB-SubCell"/>
</dbReference>
<dbReference type="InterPro" id="IPR008271">
    <property type="entry name" value="Ser/Thr_kinase_AS"/>
</dbReference>
<evidence type="ECO:0000259" key="19">
    <source>
        <dbReference type="PROSITE" id="PS50011"/>
    </source>
</evidence>
<keyword evidence="4" id="KW-0723">Serine/threonine-protein kinase</keyword>
<dbReference type="InterPro" id="IPR017441">
    <property type="entry name" value="Protein_kinase_ATP_BS"/>
</dbReference>
<dbReference type="SMART" id="SM00220">
    <property type="entry name" value="S_TKc"/>
    <property type="match status" value="1"/>
</dbReference>
<dbReference type="PROSITE" id="PS50969">
    <property type="entry name" value="FCP1"/>
    <property type="match status" value="1"/>
</dbReference>
<evidence type="ECO:0000256" key="7">
    <source>
        <dbReference type="ARBA" id="ARBA00022777"/>
    </source>
</evidence>
<dbReference type="InterPro" id="IPR011948">
    <property type="entry name" value="Dullard_phosphatase"/>
</dbReference>
<evidence type="ECO:0000313" key="21">
    <source>
        <dbReference type="EnsemblPlants" id="Bo3g007310.1"/>
    </source>
</evidence>
<evidence type="ECO:0000256" key="11">
    <source>
        <dbReference type="ARBA" id="ARBA00023136"/>
    </source>
</evidence>
<dbReference type="Gene3D" id="1.10.510.10">
    <property type="entry name" value="Transferase(Phosphotransferase) domain 1"/>
    <property type="match status" value="1"/>
</dbReference>
<protein>
    <recommendedName>
        <fullName evidence="3">non-specific serine/threonine protein kinase</fullName>
        <ecNumber evidence="3">2.7.11.1</ecNumber>
    </recommendedName>
</protein>
<dbReference type="HOGENOM" id="CLU_247354_0_0_1"/>
<dbReference type="InterPro" id="IPR004274">
    <property type="entry name" value="FCP1_dom"/>
</dbReference>
<feature type="domain" description="FCP1 homology" evidence="20">
    <location>
        <begin position="113"/>
        <end position="272"/>
    </location>
</feature>
<dbReference type="PROSITE" id="PS00107">
    <property type="entry name" value="PROTEIN_KINASE_ATP"/>
    <property type="match status" value="1"/>
</dbReference>
<dbReference type="InterPro" id="IPR023214">
    <property type="entry name" value="HAD_sf"/>
</dbReference>
<evidence type="ECO:0000256" key="6">
    <source>
        <dbReference type="ARBA" id="ARBA00022741"/>
    </source>
</evidence>
<dbReference type="InterPro" id="IPR011009">
    <property type="entry name" value="Kinase-like_dom_sf"/>
</dbReference>
<dbReference type="Pfam" id="PF07714">
    <property type="entry name" value="PK_Tyr_Ser-Thr"/>
    <property type="match status" value="1"/>
</dbReference>
<keyword evidence="8" id="KW-0378">Hydrolase</keyword>
<dbReference type="CDD" id="cd07521">
    <property type="entry name" value="HAD_FCP1-like"/>
    <property type="match status" value="1"/>
</dbReference>
<dbReference type="InterPro" id="IPR009631">
    <property type="entry name" value="CGLD27-like"/>
</dbReference>
<dbReference type="CDD" id="cd13999">
    <property type="entry name" value="STKc_MAP3K-like"/>
    <property type="match status" value="1"/>
</dbReference>
<reference evidence="21" key="2">
    <citation type="submission" date="2015-03" db="UniProtKB">
        <authorList>
            <consortium name="EnsemblPlants"/>
        </authorList>
    </citation>
    <scope>IDENTIFICATION</scope>
</reference>
<dbReference type="OMA" id="ETERFKH"/>
<dbReference type="InterPro" id="IPR055164">
    <property type="entry name" value="EDR1/CTR1/ARMC3-like_pept-like"/>
</dbReference>
<keyword evidence="22" id="KW-1185">Reference proteome</keyword>
<evidence type="ECO:0000256" key="15">
    <source>
        <dbReference type="ARBA" id="ARBA00048679"/>
    </source>
</evidence>
<comment type="catalytic activity">
    <reaction evidence="15">
        <text>L-seryl-[protein] + ATP = O-phospho-L-seryl-[protein] + ADP + H(+)</text>
        <dbReference type="Rhea" id="RHEA:17989"/>
        <dbReference type="Rhea" id="RHEA-COMP:9863"/>
        <dbReference type="Rhea" id="RHEA-COMP:11604"/>
        <dbReference type="ChEBI" id="CHEBI:15378"/>
        <dbReference type="ChEBI" id="CHEBI:29999"/>
        <dbReference type="ChEBI" id="CHEBI:30616"/>
        <dbReference type="ChEBI" id="CHEBI:83421"/>
        <dbReference type="ChEBI" id="CHEBI:456216"/>
        <dbReference type="EC" id="2.7.11.1"/>
    </reaction>
</comment>
<dbReference type="eggNOG" id="KOG0192">
    <property type="taxonomic scope" value="Eukaryota"/>
</dbReference>
<dbReference type="Pfam" id="PF06799">
    <property type="entry name" value="CGLD27-like"/>
    <property type="match status" value="1"/>
</dbReference>
<dbReference type="SMART" id="SM00577">
    <property type="entry name" value="CPDc"/>
    <property type="match status" value="1"/>
</dbReference>
<evidence type="ECO:0000256" key="1">
    <source>
        <dbReference type="ARBA" id="ARBA00004370"/>
    </source>
</evidence>
<feature type="compositionally biased region" description="Low complexity" evidence="17">
    <location>
        <begin position="322"/>
        <end position="342"/>
    </location>
</feature>
<feature type="transmembrane region" description="Helical" evidence="18">
    <location>
        <begin position="1360"/>
        <end position="1382"/>
    </location>
</feature>
<evidence type="ECO:0000256" key="10">
    <source>
        <dbReference type="ARBA" id="ARBA00022912"/>
    </source>
</evidence>
<dbReference type="eggNOG" id="KOG1605">
    <property type="taxonomic scope" value="Eukaryota"/>
</dbReference>
<comment type="function">
    <text evidence="12">Probable phosphatase.</text>
</comment>
<evidence type="ECO:0000256" key="16">
    <source>
        <dbReference type="PROSITE-ProRule" id="PRU10141"/>
    </source>
</evidence>
<evidence type="ECO:0000256" key="9">
    <source>
        <dbReference type="ARBA" id="ARBA00022840"/>
    </source>
</evidence>
<dbReference type="SUPFAM" id="SSF56112">
    <property type="entry name" value="Protein kinase-like (PK-like)"/>
    <property type="match status" value="1"/>
</dbReference>
<keyword evidence="10" id="KW-0904">Protein phosphatase</keyword>
<evidence type="ECO:0000256" key="4">
    <source>
        <dbReference type="ARBA" id="ARBA00022527"/>
    </source>
</evidence>
<evidence type="ECO:0000256" key="17">
    <source>
        <dbReference type="SAM" id="MobiDB-lite"/>
    </source>
</evidence>
<keyword evidence="5" id="KW-0808">Transferase</keyword>
<feature type="transmembrane region" description="Helical" evidence="18">
    <location>
        <begin position="1284"/>
        <end position="1304"/>
    </location>
</feature>
<comment type="similarity">
    <text evidence="2">Belongs to the protein kinase superfamily. TKL Ser/Thr protein kinase family. RAF subfamily.</text>
</comment>
<dbReference type="Pfam" id="PF14381">
    <property type="entry name" value="EDR1_CTR1_ARMC3_pept"/>
    <property type="match status" value="1"/>
</dbReference>
<dbReference type="Gramene" id="Bo3g007310.1">
    <property type="protein sequence ID" value="Bo3g007310.1"/>
    <property type="gene ID" value="Bo3g007310"/>
</dbReference>
<comment type="similarity">
    <text evidence="13">Belongs to the CTDSPL2 family.</text>
</comment>
<dbReference type="EnsemblPlants" id="Bo3g007310.1">
    <property type="protein sequence ID" value="Bo3g007310.1"/>
    <property type="gene ID" value="Bo3g007310"/>
</dbReference>
<dbReference type="Gene3D" id="3.30.200.20">
    <property type="entry name" value="Phosphorylase Kinase, domain 1"/>
    <property type="match status" value="1"/>
</dbReference>
<feature type="binding site" evidence="16">
    <location>
        <position position="939"/>
    </location>
    <ligand>
        <name>ATP</name>
        <dbReference type="ChEBI" id="CHEBI:30616"/>
    </ligand>
</feature>
<evidence type="ECO:0000259" key="20">
    <source>
        <dbReference type="PROSITE" id="PS50969"/>
    </source>
</evidence>
<dbReference type="FunFam" id="1.10.510.10:FF:000476">
    <property type="entry name" value="PAS domain-containing protein tyrosine kinase family protein"/>
    <property type="match status" value="1"/>
</dbReference>
<feature type="compositionally biased region" description="Acidic residues" evidence="17">
    <location>
        <begin position="1418"/>
        <end position="1428"/>
    </location>
</feature>
<feature type="transmembrane region" description="Helical" evidence="18">
    <location>
        <begin position="1253"/>
        <end position="1272"/>
    </location>
</feature>
<evidence type="ECO:0000256" key="5">
    <source>
        <dbReference type="ARBA" id="ARBA00022679"/>
    </source>
</evidence>
<feature type="region of interest" description="Disordered" evidence="17">
    <location>
        <begin position="302"/>
        <end position="346"/>
    </location>
</feature>
<sequence length="1529" mass="170477">MEDDGSASSSSSRDLDAQNRYDRLLALNASPVDSNCNLDSVSAIYLAMTSSKLECVDERGQDSLITSVCNMEDEEEDEEELDEFDPYLFIKNLPHLSSVVPTFRPILLPKQTRSCPPISLVLDLDETLVHSTLEPCDEVDFTFPVHFNEEEHTVYVRCRPHLQEFMERVSRLFEIIIFTASQSIYAEQLLNVLDPKRKLFRHRVYRDSCVFFDGNYLKDLSVLGRDLSRVIIVDNSPQAFGFQVENGVPIESWFNDPSDKELLHLLPFLESLIGAEDVRPMIAKKFNLKEKIEAAVDAPEYPAEAGDPFERLDESTRPMIDPTSIRSSSPSPASTPSVSSSSGFGNAAATMPRLEPFEPAGRDLAAAVDGIDFSLMEEEYQVQLAMAISVSDPDPRENADTAQLDAAKRISLGVKAPVTNADSAVDFLSLRYWGHKVINYDQKVRDGFYDVYGVTSNSLSQGKMPLLVDLQAISVSDNVDYEVVLVNRLLDPELQELERRASALSLECPDFARGQVSSDLTQKIADIVVEQMGGPVENADEALRRWMHRSYELRNSLNTTVIPLGRVNFGLARHRALLFKVLADRIDLPCMLVKGSYYTGTDDGAVNLIKLDNKRALIQSLHCSEYIIDLMGAPGALIPSEVPSSFLPVSGTDTRVFPDDLDTLQHSCPVPEKEIETPAFSVLEETDSRYSGIVANLFNGSHEENRDRCAVEKHQTERFEHDFGKLMQSQQISGENLPPFSGKPTCAQKVKVKNVSKYVISAAKNPEFAQKLHAVLLESGASPPPDLFMDVNPQNLREKSFLQDFWQESSNAMNSAVPRNPEKVGDQLAEQMRESERNPTALQLSAVCTSGEVDFSMKKNFDVDNMGKVSSPEKMEIGTADGEPSVSDSHEQGINPFLGEAAKWEIMWEDLQIGERIGIGSYGEVYRAEWNGTEVAVKKFLDQDFSGDALTQFRSEIEIMLRLRHPNVVLFMGAVTRPPNFSILTEFLPRGSLYRLLHRPNHQLDEKRRMRMALDVAKGMNYLHTSHPTVVHRDLKSPNLLVDKNWVVKVCDFGLSRMKHHTYLSSKSTAGTPEWMAPEVLRNEPANEKCDVYSFGVILWELATSRIPWKGLNPMQVVGAVGFQNRRLEITDDIDPTVAQIIRDCWQTKTKAAMAAATVLRHFTPISSSLKPPSRHHRRFLHHSLSPKLPLHSPPSLLKFGAENSEPQPPPSLPETDCPVPPEQQPINEYQSLSSSFPFSWASGDLVEYSSRLFLTGASFAFFVGLPVSWFGSVGPEYEPVKRILAASSSGIFVVTLAVVRMYLGWAYVGNRLLSATVEYEETGWYDGQVWVKTPQVLARDRLLGSFSVKPVLTRLKNTLVVLGLSLILVVNLGNSPIASSYKTYKDPRDRSSMPIPGAYNDETARTFEPEAFCGEPSSDEPSSDEPSSDLLSVPSTEYHWSFKVPKFGNGVMIHKCEFRSRLGTANIEIDTLSTTAILCDGHICEYAARGEASRAVDALVAATAQSFAPQQGLPSLINTYIDYYIKYC</sequence>
<keyword evidence="7" id="KW-0418">Kinase</keyword>
<dbReference type="FunFam" id="3.30.200.20:FF:000060">
    <property type="entry name" value="Serine/threonine-protein kinase isoform 1"/>
    <property type="match status" value="1"/>
</dbReference>
<feature type="region of interest" description="Disordered" evidence="17">
    <location>
        <begin position="1412"/>
        <end position="1432"/>
    </location>
</feature>
<dbReference type="GO" id="GO:0004674">
    <property type="term" value="F:protein serine/threonine kinase activity"/>
    <property type="evidence" value="ECO:0007669"/>
    <property type="project" value="UniProtKB-KW"/>
</dbReference>
<accession>A0A0D3B0P7</accession>
<comment type="subcellular location">
    <subcellularLocation>
        <location evidence="1">Membrane</location>
    </subcellularLocation>
</comment>
<comment type="catalytic activity">
    <reaction evidence="14">
        <text>L-threonyl-[protein] + ATP = O-phospho-L-threonyl-[protein] + ADP + H(+)</text>
        <dbReference type="Rhea" id="RHEA:46608"/>
        <dbReference type="Rhea" id="RHEA-COMP:11060"/>
        <dbReference type="Rhea" id="RHEA-COMP:11605"/>
        <dbReference type="ChEBI" id="CHEBI:15378"/>
        <dbReference type="ChEBI" id="CHEBI:30013"/>
        <dbReference type="ChEBI" id="CHEBI:30616"/>
        <dbReference type="ChEBI" id="CHEBI:61977"/>
        <dbReference type="ChEBI" id="CHEBI:456216"/>
        <dbReference type="EC" id="2.7.11.1"/>
    </reaction>
</comment>
<dbReference type="NCBIfam" id="TIGR02251">
    <property type="entry name" value="HIF-SF_euk"/>
    <property type="match status" value="1"/>
</dbReference>
<dbReference type="PROSITE" id="PS00108">
    <property type="entry name" value="PROTEIN_KINASE_ST"/>
    <property type="match status" value="1"/>
</dbReference>
<dbReference type="Pfam" id="PF03031">
    <property type="entry name" value="NIF"/>
    <property type="match status" value="1"/>
</dbReference>
<dbReference type="EC" id="2.7.11.1" evidence="3"/>
<dbReference type="PANTHER" id="PTHR44329">
    <property type="entry name" value="SERINE/THREONINE-PROTEIN KINASE TNNI3K-RELATED"/>
    <property type="match status" value="1"/>
</dbReference>
<dbReference type="Gene3D" id="3.40.50.1000">
    <property type="entry name" value="HAD superfamily/HAD-like"/>
    <property type="match status" value="1"/>
</dbReference>
<dbReference type="InterPro" id="IPR051681">
    <property type="entry name" value="Ser/Thr_Kinases-Pseudokinases"/>
</dbReference>